<reference evidence="3" key="1">
    <citation type="submission" date="2015-02" db="EMBL/GenBank/DDBJ databases">
        <title>Description and complete genome sequence of the first cultured representative of the subdivision 5 of the Verrucomicrobia phylum.</title>
        <authorList>
            <person name="Spring S."/>
            <person name="Bunk B."/>
            <person name="Sproer C."/>
            <person name="Klenk H.-P."/>
        </authorList>
    </citation>
    <scope>NUCLEOTIDE SEQUENCE [LARGE SCALE GENOMIC DNA]</scope>
    <source>
        <strain evidence="3">L21-Fru-AB</strain>
    </source>
</reference>
<dbReference type="STRING" id="1307763.L21SP4_00273"/>
<evidence type="ECO:0000313" key="2">
    <source>
        <dbReference type="EMBL" id="AKJ63554.1"/>
    </source>
</evidence>
<feature type="transmembrane region" description="Helical" evidence="1">
    <location>
        <begin position="16"/>
        <end position="38"/>
    </location>
</feature>
<evidence type="ECO:0000313" key="3">
    <source>
        <dbReference type="Proteomes" id="UP000035268"/>
    </source>
</evidence>
<dbReference type="Proteomes" id="UP000035268">
    <property type="component" value="Chromosome"/>
</dbReference>
<evidence type="ECO:0008006" key="4">
    <source>
        <dbReference type="Google" id="ProtNLM"/>
    </source>
</evidence>
<keyword evidence="1" id="KW-1133">Transmembrane helix</keyword>
<name>A0A0G3EHB3_9BACT</name>
<dbReference type="NCBIfam" id="TIGR02532">
    <property type="entry name" value="IV_pilin_GFxxxE"/>
    <property type="match status" value="1"/>
</dbReference>
<dbReference type="RefSeq" id="WP_052880975.1">
    <property type="nucleotide sequence ID" value="NZ_CP010904.1"/>
</dbReference>
<dbReference type="InterPro" id="IPR045584">
    <property type="entry name" value="Pilin-like"/>
</dbReference>
<dbReference type="AlphaFoldDB" id="A0A0G3EHB3"/>
<keyword evidence="1" id="KW-0812">Transmembrane</keyword>
<sequence length="136" mass="15253">MYPSTRKNGGFTLVEVMVSIGLIGTVVAIFAGAMITAYRSLTVSRGRLDAQGIAFDRLWEVYQESYESLQDSDIRTPEYSSFSTNGWVRVRILPHTDHREIVVQVWAPRDMAGRSALAGVPAAEFRVLRYPGERLE</sequence>
<evidence type="ECO:0000256" key="1">
    <source>
        <dbReference type="SAM" id="Phobius"/>
    </source>
</evidence>
<dbReference type="PROSITE" id="PS00409">
    <property type="entry name" value="PROKAR_NTER_METHYL"/>
    <property type="match status" value="1"/>
</dbReference>
<dbReference type="SUPFAM" id="SSF54523">
    <property type="entry name" value="Pili subunits"/>
    <property type="match status" value="1"/>
</dbReference>
<accession>A0A0G3EHB3</accession>
<keyword evidence="3" id="KW-1185">Reference proteome</keyword>
<dbReference type="KEGG" id="vbl:L21SP4_00273"/>
<proteinExistence type="predicted"/>
<organism evidence="2 3">
    <name type="scientific">Kiritimatiella glycovorans</name>
    <dbReference type="NCBI Taxonomy" id="1307763"/>
    <lineage>
        <taxon>Bacteria</taxon>
        <taxon>Pseudomonadati</taxon>
        <taxon>Kiritimatiellota</taxon>
        <taxon>Kiritimatiellia</taxon>
        <taxon>Kiritimatiellales</taxon>
        <taxon>Kiritimatiellaceae</taxon>
        <taxon>Kiritimatiella</taxon>
    </lineage>
</organism>
<dbReference type="Pfam" id="PF07963">
    <property type="entry name" value="N_methyl"/>
    <property type="match status" value="1"/>
</dbReference>
<gene>
    <name evidence="2" type="ORF">L21SP4_00273</name>
</gene>
<dbReference type="InterPro" id="IPR012902">
    <property type="entry name" value="N_methyl_site"/>
</dbReference>
<dbReference type="EMBL" id="CP010904">
    <property type="protein sequence ID" value="AKJ63554.1"/>
    <property type="molecule type" value="Genomic_DNA"/>
</dbReference>
<protein>
    <recommendedName>
        <fullName evidence="4">Prepilin-type N-terminal cleavage/methylation domain-containing protein</fullName>
    </recommendedName>
</protein>
<dbReference type="OrthoDB" id="9794345at2"/>
<keyword evidence="1" id="KW-0472">Membrane</keyword>
<reference evidence="2 3" key="2">
    <citation type="journal article" date="2016" name="ISME J.">
        <title>Characterization of the first cultured representative of Verrucomicrobia subdivision 5 indicates the proposal of a novel phylum.</title>
        <authorList>
            <person name="Spring S."/>
            <person name="Bunk B."/>
            <person name="Sproer C."/>
            <person name="Schumann P."/>
            <person name="Rohde M."/>
            <person name="Tindall B.J."/>
            <person name="Klenk H.P."/>
        </authorList>
    </citation>
    <scope>NUCLEOTIDE SEQUENCE [LARGE SCALE GENOMIC DNA]</scope>
    <source>
        <strain evidence="2 3">L21-Fru-AB</strain>
    </source>
</reference>